<keyword evidence="3" id="KW-1185">Reference proteome</keyword>
<organism evidence="2 3">
    <name type="scientific">Durusdinium trenchii</name>
    <dbReference type="NCBI Taxonomy" id="1381693"/>
    <lineage>
        <taxon>Eukaryota</taxon>
        <taxon>Sar</taxon>
        <taxon>Alveolata</taxon>
        <taxon>Dinophyceae</taxon>
        <taxon>Suessiales</taxon>
        <taxon>Symbiodiniaceae</taxon>
        <taxon>Durusdinium</taxon>
    </lineage>
</organism>
<evidence type="ECO:0000313" key="3">
    <source>
        <dbReference type="Proteomes" id="UP001642484"/>
    </source>
</evidence>
<evidence type="ECO:0000313" key="2">
    <source>
        <dbReference type="EMBL" id="CAK9046266.1"/>
    </source>
</evidence>
<proteinExistence type="predicted"/>
<dbReference type="Proteomes" id="UP001642484">
    <property type="component" value="Unassembled WGS sequence"/>
</dbReference>
<gene>
    <name evidence="2" type="ORF">CCMP2556_LOCUS24063</name>
</gene>
<reference evidence="2 3" key="1">
    <citation type="submission" date="2024-02" db="EMBL/GenBank/DDBJ databases">
        <authorList>
            <person name="Chen Y."/>
            <person name="Shah S."/>
            <person name="Dougan E. K."/>
            <person name="Thang M."/>
            <person name="Chan C."/>
        </authorList>
    </citation>
    <scope>NUCLEOTIDE SEQUENCE [LARGE SCALE GENOMIC DNA]</scope>
</reference>
<protein>
    <submittedName>
        <fullName evidence="2">Uncharacterized protein</fullName>
    </submittedName>
</protein>
<accession>A0ABP0M5E0</accession>
<feature type="region of interest" description="Disordered" evidence="1">
    <location>
        <begin position="69"/>
        <end position="111"/>
    </location>
</feature>
<name>A0ABP0M5E0_9DINO</name>
<dbReference type="EMBL" id="CAXAMN010015647">
    <property type="protein sequence ID" value="CAK9046266.1"/>
    <property type="molecule type" value="Genomic_DNA"/>
</dbReference>
<sequence length="632" mass="71149">MPYSTPSEPDLPTSSAAPHHPLMAFRLAARRGVATAAAAAARSRGVCRAFASDAVTASVDAVTTGWCFTPPSRVTPPSPTREELLPWLAPRRSQRPPRQEQKGQTVPKRSKELDLVTAEVPEILEEAVSVAYSHPGTPEAHDARDARWRQLVERLSQVELSAEQAFVVFHCMVKTDDFETKLFERVVDRLECRYFSMELGSKLEDLPKRDGQVVAYILRAFLQNDEENVSFQSLVNEMPLSHTVQLILRSGRGFPTRGGPVKPAMPAPEPDAKRRWKTMDPVEMEALERERFFKGRWKVLRMPYVEAQVTRMPPGKRLRASLASQLFQVLPNAAPATLAEIAQVCFFDERLLTGDLNFDFQEALAKRICSLNRHELLPYILAFCAAMRHCEGPNAYRAWRKKLLPDLLWLLRATKRSEVLENQQFIRPLMRWDPQPGFQHYLAETCARLLISVAGARQVQMDVELLDALAAPLEDLLEKWLKSEEEVPADGAARRSPLSPETMSDVLSVCVTCKVRPKSLPQLMAQLVEQDLGAQPSPERSERWTLPELCVTAHGLALLCENAQVPLQRLWQVAQTHELRQASAALQLQLMDALLRGASDELLKEETLRNAIDEFLVQRMDFELSALGHIGT</sequence>
<comment type="caution">
    <text evidence="2">The sequence shown here is derived from an EMBL/GenBank/DDBJ whole genome shotgun (WGS) entry which is preliminary data.</text>
</comment>
<evidence type="ECO:0000256" key="1">
    <source>
        <dbReference type="SAM" id="MobiDB-lite"/>
    </source>
</evidence>